<dbReference type="GO" id="GO:0006085">
    <property type="term" value="P:acetyl-CoA biosynthetic process"/>
    <property type="evidence" value="ECO:0007669"/>
    <property type="project" value="TreeGrafter"/>
</dbReference>
<dbReference type="InterPro" id="IPR042303">
    <property type="entry name" value="Malonyl_CoA_deC_C_sf"/>
</dbReference>
<evidence type="ECO:0000313" key="5">
    <source>
        <dbReference type="Proteomes" id="UP000282818"/>
    </source>
</evidence>
<gene>
    <name evidence="4" type="ORF">EOE65_14265</name>
</gene>
<keyword evidence="5" id="KW-1185">Reference proteome</keyword>
<feature type="domain" description="Malonyl-CoA decarboxylase C-terminal" evidence="2">
    <location>
        <begin position="183"/>
        <end position="425"/>
    </location>
</feature>
<dbReference type="GO" id="GO:0006633">
    <property type="term" value="P:fatty acid biosynthetic process"/>
    <property type="evidence" value="ECO:0007669"/>
    <property type="project" value="InterPro"/>
</dbReference>
<protein>
    <submittedName>
        <fullName evidence="4">Malonyl-CoA decarboxylase</fullName>
    </submittedName>
</protein>
<dbReference type="EMBL" id="SACQ01000007">
    <property type="protein sequence ID" value="RVU29715.1"/>
    <property type="molecule type" value="Genomic_DNA"/>
</dbReference>
<dbReference type="Gene3D" id="1.20.140.90">
    <property type="entry name" value="Malonyl-CoA decarboxylase, oligemerization domain"/>
    <property type="match status" value="1"/>
</dbReference>
<dbReference type="PANTHER" id="PTHR28641:SF1">
    <property type="entry name" value="MALONYL-COA DECARBOXYLASE, MITOCHONDRIAL"/>
    <property type="match status" value="1"/>
</dbReference>
<comment type="caution">
    <text evidence="4">The sequence shown here is derived from an EMBL/GenBank/DDBJ whole genome shotgun (WGS) entry which is preliminary data.</text>
</comment>
<dbReference type="RefSeq" id="WP_127694999.1">
    <property type="nucleotide sequence ID" value="NZ_SACQ01000007.1"/>
</dbReference>
<feature type="compositionally biased region" description="Polar residues" evidence="1">
    <location>
        <begin position="442"/>
        <end position="454"/>
    </location>
</feature>
<dbReference type="GO" id="GO:0050080">
    <property type="term" value="F:malonyl-CoA decarboxylase activity"/>
    <property type="evidence" value="ECO:0007669"/>
    <property type="project" value="InterPro"/>
</dbReference>
<evidence type="ECO:0000313" key="4">
    <source>
        <dbReference type="EMBL" id="RVU29715.1"/>
    </source>
</evidence>
<evidence type="ECO:0000259" key="2">
    <source>
        <dbReference type="Pfam" id="PF05292"/>
    </source>
</evidence>
<dbReference type="Pfam" id="PF05292">
    <property type="entry name" value="MCD"/>
    <property type="match status" value="1"/>
</dbReference>
<sequence>MPSPSNNFLGKTITHLRDIWRDATDFRARREQLELSAELSEKDEATLREWIDHCLEERGGEVAARVRAATLGRSYLDLSDEGQLRFLKILAAHYDTDNAAVEAGIATWQQASPAHRPQAAQQLRELLEPPRMRLLRLFNELPQGIKFLVDMRAQILALRNQHPELRPLEGDLKNLLRSWFDVGLLQLEQIRWQSSAEVLEKLIEYEAVHAIQSWDDLKNRLDSDRRCFAFFHPNMPSEPLIFVEVALVNGLADNVQALLDESAPVGNIEQADTAIFYSISNAQRGLAGISFGNFLIKRVVKELQHDFPQLRQFATLSPIPGLTRWLKRTAPEELAALPGGSIVAAQLTDGQLPESLENDELQAALLQLTAHYLAVAERKGGTAADPVTHFHLSNGAEIAQLNWMADGSANGLKQSAGMMVNYLYDLPKIEERSEAYSRDGTRTLSSGFKSLLSK</sequence>
<dbReference type="InterPro" id="IPR035372">
    <property type="entry name" value="MCD_N"/>
</dbReference>
<dbReference type="GO" id="GO:2001294">
    <property type="term" value="P:malonyl-CoA catabolic process"/>
    <property type="evidence" value="ECO:0007669"/>
    <property type="project" value="TreeGrafter"/>
</dbReference>
<evidence type="ECO:0000259" key="3">
    <source>
        <dbReference type="Pfam" id="PF17408"/>
    </source>
</evidence>
<dbReference type="PANTHER" id="PTHR28641">
    <property type="match status" value="1"/>
</dbReference>
<accession>A0A437Q5D5</accession>
<feature type="region of interest" description="Disordered" evidence="1">
    <location>
        <begin position="435"/>
        <end position="454"/>
    </location>
</feature>
<dbReference type="Gene3D" id="3.40.630.150">
    <property type="entry name" value="Malonyl-CoA decarboxylase, catalytic domain"/>
    <property type="match status" value="1"/>
</dbReference>
<dbReference type="Proteomes" id="UP000282818">
    <property type="component" value="Unassembled WGS sequence"/>
</dbReference>
<organism evidence="4 5">
    <name type="scientific">Neptunomonas marina</name>
    <dbReference type="NCBI Taxonomy" id="1815562"/>
    <lineage>
        <taxon>Bacteria</taxon>
        <taxon>Pseudomonadati</taxon>
        <taxon>Pseudomonadota</taxon>
        <taxon>Gammaproteobacteria</taxon>
        <taxon>Oceanospirillales</taxon>
        <taxon>Oceanospirillaceae</taxon>
        <taxon>Neptunomonas</taxon>
    </lineage>
</organism>
<dbReference type="InterPro" id="IPR038917">
    <property type="entry name" value="Malonyl_CoA_deC"/>
</dbReference>
<dbReference type="InterPro" id="IPR038351">
    <property type="entry name" value="MCD_N_sf"/>
</dbReference>
<dbReference type="Pfam" id="PF17408">
    <property type="entry name" value="MCD_N"/>
    <property type="match status" value="1"/>
</dbReference>
<dbReference type="InterPro" id="IPR007956">
    <property type="entry name" value="Malonyl_CoA_deC_C"/>
</dbReference>
<dbReference type="AlphaFoldDB" id="A0A437Q5D5"/>
<name>A0A437Q5D5_9GAMM</name>
<evidence type="ECO:0000256" key="1">
    <source>
        <dbReference type="SAM" id="MobiDB-lite"/>
    </source>
</evidence>
<feature type="domain" description="Malonyl-CoA decarboxylase N-terminal" evidence="3">
    <location>
        <begin position="94"/>
        <end position="180"/>
    </location>
</feature>
<proteinExistence type="predicted"/>
<reference evidence="4 5" key="1">
    <citation type="submission" date="2019-01" db="EMBL/GenBank/DDBJ databases">
        <authorList>
            <person name="Chen W.-M."/>
        </authorList>
    </citation>
    <scope>NUCLEOTIDE SEQUENCE [LARGE SCALE GENOMIC DNA]</scope>
    <source>
        <strain evidence="4 5">HPM-16</strain>
    </source>
</reference>